<dbReference type="AlphaFoldDB" id="A0A8S3XMS8"/>
<reference evidence="1" key="1">
    <citation type="submission" date="2021-04" db="EMBL/GenBank/DDBJ databases">
        <authorList>
            <person name="Tunstrom K."/>
        </authorList>
    </citation>
    <scope>NUCLEOTIDE SEQUENCE</scope>
</reference>
<sequence>MHSNIFGYIFADIEQLRREAVPSSNENNTAGNVASLIAQPPAYMDADVDIIFVVDSGDNGIVSHELEKMRSVLEGAISETRSSPLKNRPQLPRIPLSKRNRAVVRALSPMLVTYLDASWDLRETDSIVFGATLAVCRIFGAKLLTAGCATTQSSAIPT</sequence>
<gene>
    <name evidence="1" type="ORF">PAPOLLO_LOCUS19879</name>
</gene>
<protein>
    <submittedName>
        <fullName evidence="1">(apollo) hypothetical protein</fullName>
    </submittedName>
</protein>
<keyword evidence="2" id="KW-1185">Reference proteome</keyword>
<name>A0A8S3XMS8_PARAO</name>
<proteinExistence type="predicted"/>
<organism evidence="1 2">
    <name type="scientific">Parnassius apollo</name>
    <name type="common">Apollo butterfly</name>
    <name type="synonym">Papilio apollo</name>
    <dbReference type="NCBI Taxonomy" id="110799"/>
    <lineage>
        <taxon>Eukaryota</taxon>
        <taxon>Metazoa</taxon>
        <taxon>Ecdysozoa</taxon>
        <taxon>Arthropoda</taxon>
        <taxon>Hexapoda</taxon>
        <taxon>Insecta</taxon>
        <taxon>Pterygota</taxon>
        <taxon>Neoptera</taxon>
        <taxon>Endopterygota</taxon>
        <taxon>Lepidoptera</taxon>
        <taxon>Glossata</taxon>
        <taxon>Ditrysia</taxon>
        <taxon>Papilionoidea</taxon>
        <taxon>Papilionidae</taxon>
        <taxon>Parnassiinae</taxon>
        <taxon>Parnassini</taxon>
        <taxon>Parnassius</taxon>
        <taxon>Parnassius</taxon>
    </lineage>
</organism>
<evidence type="ECO:0000313" key="2">
    <source>
        <dbReference type="Proteomes" id="UP000691718"/>
    </source>
</evidence>
<comment type="caution">
    <text evidence="1">The sequence shown here is derived from an EMBL/GenBank/DDBJ whole genome shotgun (WGS) entry which is preliminary data.</text>
</comment>
<dbReference type="Proteomes" id="UP000691718">
    <property type="component" value="Unassembled WGS sequence"/>
</dbReference>
<dbReference type="EMBL" id="CAJQZP010001228">
    <property type="protein sequence ID" value="CAG5032350.1"/>
    <property type="molecule type" value="Genomic_DNA"/>
</dbReference>
<accession>A0A8S3XMS8</accession>
<evidence type="ECO:0000313" key="1">
    <source>
        <dbReference type="EMBL" id="CAG5032350.1"/>
    </source>
</evidence>
<dbReference type="OrthoDB" id="2194416at2759"/>